<proteinExistence type="predicted"/>
<keyword evidence="2" id="KW-1185">Reference proteome</keyword>
<sequence>MDGQGSTNPMPLYTVTPPSGSMQVFMSRKDAAASADSTPGAVMACAYGYAPWDANTTTTAEVYLIDATKHLVSGNQNNNPDGTYGS</sequence>
<gene>
    <name evidence="1" type="ORF">WJX74_009013</name>
</gene>
<name>A0AAW1Q1J6_9CHLO</name>
<accession>A0AAW1Q1J6</accession>
<protein>
    <submittedName>
        <fullName evidence="1">Uncharacterized protein</fullName>
    </submittedName>
</protein>
<organism evidence="1 2">
    <name type="scientific">Apatococcus lobatus</name>
    <dbReference type="NCBI Taxonomy" id="904363"/>
    <lineage>
        <taxon>Eukaryota</taxon>
        <taxon>Viridiplantae</taxon>
        <taxon>Chlorophyta</taxon>
        <taxon>core chlorophytes</taxon>
        <taxon>Trebouxiophyceae</taxon>
        <taxon>Chlorellales</taxon>
        <taxon>Chlorellaceae</taxon>
        <taxon>Apatococcus</taxon>
    </lineage>
</organism>
<evidence type="ECO:0000313" key="1">
    <source>
        <dbReference type="EMBL" id="KAK9816153.1"/>
    </source>
</evidence>
<comment type="caution">
    <text evidence="1">The sequence shown here is derived from an EMBL/GenBank/DDBJ whole genome shotgun (WGS) entry which is preliminary data.</text>
</comment>
<evidence type="ECO:0000313" key="2">
    <source>
        <dbReference type="Proteomes" id="UP001438707"/>
    </source>
</evidence>
<dbReference type="Proteomes" id="UP001438707">
    <property type="component" value="Unassembled WGS sequence"/>
</dbReference>
<reference evidence="1 2" key="1">
    <citation type="journal article" date="2024" name="Nat. Commun.">
        <title>Phylogenomics reveals the evolutionary origins of lichenization in chlorophyte algae.</title>
        <authorList>
            <person name="Puginier C."/>
            <person name="Libourel C."/>
            <person name="Otte J."/>
            <person name="Skaloud P."/>
            <person name="Haon M."/>
            <person name="Grisel S."/>
            <person name="Petersen M."/>
            <person name="Berrin J.G."/>
            <person name="Delaux P.M."/>
            <person name="Dal Grande F."/>
            <person name="Keller J."/>
        </authorList>
    </citation>
    <scope>NUCLEOTIDE SEQUENCE [LARGE SCALE GENOMIC DNA]</scope>
    <source>
        <strain evidence="1 2">SAG 2145</strain>
    </source>
</reference>
<dbReference type="AlphaFoldDB" id="A0AAW1Q1J6"/>
<dbReference type="EMBL" id="JALJOS010000091">
    <property type="protein sequence ID" value="KAK9816153.1"/>
    <property type="molecule type" value="Genomic_DNA"/>
</dbReference>